<dbReference type="CTD" id="9813764"/>
<dbReference type="Proteomes" id="UP000483820">
    <property type="component" value="Chromosome X"/>
</dbReference>
<comment type="caution">
    <text evidence="3">The sequence shown here is derived from an EMBL/GenBank/DDBJ whole genome shotgun (WGS) entry which is preliminary data.</text>
</comment>
<feature type="compositionally biased region" description="Basic residues" evidence="2">
    <location>
        <begin position="473"/>
        <end position="484"/>
    </location>
</feature>
<evidence type="ECO:0000256" key="2">
    <source>
        <dbReference type="SAM" id="MobiDB-lite"/>
    </source>
</evidence>
<name>A0A6A5G4N9_CAERE</name>
<gene>
    <name evidence="3" type="ORF">GCK72_026159</name>
</gene>
<evidence type="ECO:0000256" key="1">
    <source>
        <dbReference type="SAM" id="Coils"/>
    </source>
</evidence>
<evidence type="ECO:0000313" key="4">
    <source>
        <dbReference type="Proteomes" id="UP000483820"/>
    </source>
</evidence>
<evidence type="ECO:0000313" key="3">
    <source>
        <dbReference type="EMBL" id="KAF1749691.1"/>
    </source>
</evidence>
<feature type="region of interest" description="Disordered" evidence="2">
    <location>
        <begin position="417"/>
        <end position="540"/>
    </location>
</feature>
<dbReference type="RefSeq" id="XP_053580262.1">
    <property type="nucleotide sequence ID" value="XM_053736696.1"/>
</dbReference>
<proteinExistence type="predicted"/>
<accession>A0A6A5G4N9</accession>
<keyword evidence="1" id="KW-0175">Coiled coil</keyword>
<feature type="compositionally biased region" description="Polar residues" evidence="2">
    <location>
        <begin position="447"/>
        <end position="456"/>
    </location>
</feature>
<dbReference type="GeneID" id="9813764"/>
<dbReference type="EMBL" id="WUAV01000006">
    <property type="protein sequence ID" value="KAF1749691.1"/>
    <property type="molecule type" value="Genomic_DNA"/>
</dbReference>
<feature type="compositionally biased region" description="Polar residues" evidence="2">
    <location>
        <begin position="507"/>
        <end position="525"/>
    </location>
</feature>
<reference evidence="3 4" key="1">
    <citation type="submission" date="2019-12" db="EMBL/GenBank/DDBJ databases">
        <title>Chromosome-level assembly of the Caenorhabditis remanei genome.</title>
        <authorList>
            <person name="Teterina A.A."/>
            <person name="Willis J.H."/>
            <person name="Phillips P.C."/>
        </authorList>
    </citation>
    <scope>NUCLEOTIDE SEQUENCE [LARGE SCALE GENOMIC DNA]</scope>
    <source>
        <strain evidence="3 4">PX506</strain>
        <tissue evidence="3">Whole organism</tissue>
    </source>
</reference>
<feature type="coiled-coil region" evidence="1">
    <location>
        <begin position="245"/>
        <end position="272"/>
    </location>
</feature>
<protein>
    <submittedName>
        <fullName evidence="3">Uncharacterized protein</fullName>
    </submittedName>
</protein>
<dbReference type="AlphaFoldDB" id="A0A6A5G4N9"/>
<dbReference type="KEGG" id="crq:GCK72_026159"/>
<organism evidence="3 4">
    <name type="scientific">Caenorhabditis remanei</name>
    <name type="common">Caenorhabditis vulgaris</name>
    <dbReference type="NCBI Taxonomy" id="31234"/>
    <lineage>
        <taxon>Eukaryota</taxon>
        <taxon>Metazoa</taxon>
        <taxon>Ecdysozoa</taxon>
        <taxon>Nematoda</taxon>
        <taxon>Chromadorea</taxon>
        <taxon>Rhabditida</taxon>
        <taxon>Rhabditina</taxon>
        <taxon>Rhabditomorpha</taxon>
        <taxon>Rhabditoidea</taxon>
        <taxon>Rhabditidae</taxon>
        <taxon>Peloderinae</taxon>
        <taxon>Caenorhabditis</taxon>
    </lineage>
</organism>
<sequence>MNVDDDEFMDDDFDDILDDELEGLFEIEQPVQIVEQEGLGLEADDMTLTSPEIVHFSNTDQPSEDGGAEKPLNKIVREAILLVTAATLQAGAVATLADTFLCFDEITHASTKRKLKSIGKRIKAHDSIWLFMNALFEIPSILLKHGGGEIFGKDLLAEAYYLGSSAFSKGEKAREKCNNLSAETFTRLERMLEQGQVVVEDRDRRCVFAATYADSFLKFYEDIKNLSIKTLDSIKMALSTSLMETNGKEEEIAALKQNVEDLQQKVKNVKRVEDIMKEITKLKPQDKTTANGATITESIANREAAGKRLTKIAKMVKKLDADSEVRRWLDDVVCMDRAGHNCTSNHRGPQGSHLLDLALEDLSRFKNNSKALFQYVKTRSNRVNGSYVANRQSTHLSSLEIAVQRAIAQREASNFNVRPAAPPPVSEIGVATSENVPEPSEEIVATQEETPATSSAVKPDCPDKQMLMESSSPKKKVFASRKVKKFEQATKTPVSELTKIEEDVTESTDPSTSEQSQHVSQGSSSKIDKDSEDAVEPVVKIDNQITELQYQT</sequence>